<evidence type="ECO:0000313" key="1">
    <source>
        <dbReference type="Proteomes" id="UP000887580"/>
    </source>
</evidence>
<reference evidence="2" key="1">
    <citation type="submission" date="2022-11" db="UniProtKB">
        <authorList>
            <consortium name="WormBaseParasite"/>
        </authorList>
    </citation>
    <scope>IDENTIFICATION</scope>
</reference>
<proteinExistence type="predicted"/>
<sequence>MSTKDALILLKDKNQFFTNEISQTETRYSNFNLNQNNYKCSILIPVQSFSKLYNDKFFDSFKNSSKICNFKSFNNEIKEEKDKNGWQKDISSTKIDSSTISLHIAAYENSSEAVISDSFNDKNINGPKNEAINKLENEKQIFTAVSKLVIQNSFEFPRQQSDEISEPEVSQFKASQRLFSPNAMSSRSPTRTNKISAAVCTHTTIGKAFLETLNEALEVGVITENIAEIMQNIFEKSIWDCLKHKSKLKVVLHGSHLVGSRHIEGQWTLIKRNVSIKIGYRRPFTVEKLKIIAVPRRDTNNNNNISNMDD</sequence>
<accession>A0AC35GFS6</accession>
<dbReference type="Proteomes" id="UP000887580">
    <property type="component" value="Unplaced"/>
</dbReference>
<dbReference type="WBParaSite" id="PS1159_v2.g4776.t1">
    <property type="protein sequence ID" value="PS1159_v2.g4776.t1"/>
    <property type="gene ID" value="PS1159_v2.g4776"/>
</dbReference>
<protein>
    <submittedName>
        <fullName evidence="2">Uncharacterized protein</fullName>
    </submittedName>
</protein>
<name>A0AC35GFS6_9BILA</name>
<evidence type="ECO:0000313" key="2">
    <source>
        <dbReference type="WBParaSite" id="PS1159_v2.g4776.t1"/>
    </source>
</evidence>
<organism evidence="1 2">
    <name type="scientific">Panagrolaimus sp. PS1159</name>
    <dbReference type="NCBI Taxonomy" id="55785"/>
    <lineage>
        <taxon>Eukaryota</taxon>
        <taxon>Metazoa</taxon>
        <taxon>Ecdysozoa</taxon>
        <taxon>Nematoda</taxon>
        <taxon>Chromadorea</taxon>
        <taxon>Rhabditida</taxon>
        <taxon>Tylenchina</taxon>
        <taxon>Panagrolaimomorpha</taxon>
        <taxon>Panagrolaimoidea</taxon>
        <taxon>Panagrolaimidae</taxon>
        <taxon>Panagrolaimus</taxon>
    </lineage>
</organism>